<dbReference type="PANTHER" id="PTHR30616">
    <property type="entry name" value="UNCHARACTERIZED PROTEIN YFIH"/>
    <property type="match status" value="1"/>
</dbReference>
<dbReference type="InterPro" id="IPR003730">
    <property type="entry name" value="Cu_polyphenol_OxRdtase"/>
</dbReference>
<dbReference type="NCBIfam" id="TIGR00726">
    <property type="entry name" value="peptidoglycan editing factor PgeF"/>
    <property type="match status" value="1"/>
</dbReference>
<evidence type="ECO:0000256" key="9">
    <source>
        <dbReference type="ARBA" id="ARBA00049893"/>
    </source>
</evidence>
<proteinExistence type="inferred from homology"/>
<evidence type="ECO:0000256" key="5">
    <source>
        <dbReference type="ARBA" id="ARBA00022801"/>
    </source>
</evidence>
<dbReference type="PANTHER" id="PTHR30616:SF2">
    <property type="entry name" value="PURINE NUCLEOSIDE PHOSPHORYLASE LACC1"/>
    <property type="match status" value="1"/>
</dbReference>
<dbReference type="Gene3D" id="3.60.140.10">
    <property type="entry name" value="CNF1/YfiH-like putative cysteine hydrolases"/>
    <property type="match status" value="1"/>
</dbReference>
<comment type="similarity">
    <text evidence="2 10">Belongs to the purine nucleoside phosphorylase YfiH/LACC1 family.</text>
</comment>
<name>A0A4R2F9D6_9GAMM</name>
<evidence type="ECO:0000256" key="3">
    <source>
        <dbReference type="ARBA" id="ARBA00022679"/>
    </source>
</evidence>
<keyword evidence="3" id="KW-0808">Transferase</keyword>
<protein>
    <recommendedName>
        <fullName evidence="10">Purine nucleoside phosphorylase</fullName>
    </recommendedName>
</protein>
<comment type="caution">
    <text evidence="11">The sequence shown here is derived from an EMBL/GenBank/DDBJ whole genome shotgun (WGS) entry which is preliminary data.</text>
</comment>
<keyword evidence="5" id="KW-0378">Hydrolase</keyword>
<dbReference type="InterPro" id="IPR011324">
    <property type="entry name" value="Cytotoxic_necrot_fac-like_cat"/>
</dbReference>
<dbReference type="InterPro" id="IPR038371">
    <property type="entry name" value="Cu_polyphenol_OxRdtase_sf"/>
</dbReference>
<comment type="catalytic activity">
    <reaction evidence="1">
        <text>inosine + phosphate = alpha-D-ribose 1-phosphate + hypoxanthine</text>
        <dbReference type="Rhea" id="RHEA:27646"/>
        <dbReference type="ChEBI" id="CHEBI:17368"/>
        <dbReference type="ChEBI" id="CHEBI:17596"/>
        <dbReference type="ChEBI" id="CHEBI:43474"/>
        <dbReference type="ChEBI" id="CHEBI:57720"/>
        <dbReference type="EC" id="2.4.2.1"/>
    </reaction>
    <physiologicalReaction direction="left-to-right" evidence="1">
        <dbReference type="Rhea" id="RHEA:27647"/>
    </physiologicalReaction>
</comment>
<evidence type="ECO:0000256" key="4">
    <source>
        <dbReference type="ARBA" id="ARBA00022723"/>
    </source>
</evidence>
<accession>A0A4R2F9D6</accession>
<evidence type="ECO:0000256" key="2">
    <source>
        <dbReference type="ARBA" id="ARBA00007353"/>
    </source>
</evidence>
<dbReference type="AlphaFoldDB" id="A0A4R2F9D6"/>
<dbReference type="Proteomes" id="UP000294832">
    <property type="component" value="Unassembled WGS sequence"/>
</dbReference>
<evidence type="ECO:0000256" key="6">
    <source>
        <dbReference type="ARBA" id="ARBA00022833"/>
    </source>
</evidence>
<reference evidence="11 12" key="1">
    <citation type="submission" date="2019-03" db="EMBL/GenBank/DDBJ databases">
        <title>Freshwater and sediment microbial communities from various areas in North America, analyzing microbe dynamics in response to fracking.</title>
        <authorList>
            <person name="Lamendella R."/>
        </authorList>
    </citation>
    <scope>NUCLEOTIDE SEQUENCE [LARGE SCALE GENOMIC DNA]</scope>
    <source>
        <strain evidence="11 12">74A</strain>
    </source>
</reference>
<evidence type="ECO:0000256" key="7">
    <source>
        <dbReference type="ARBA" id="ARBA00047989"/>
    </source>
</evidence>
<comment type="catalytic activity">
    <reaction evidence="9">
        <text>S-methyl-5'-thioadenosine + phosphate = 5-(methylsulfanyl)-alpha-D-ribose 1-phosphate + adenine</text>
        <dbReference type="Rhea" id="RHEA:11852"/>
        <dbReference type="ChEBI" id="CHEBI:16708"/>
        <dbReference type="ChEBI" id="CHEBI:17509"/>
        <dbReference type="ChEBI" id="CHEBI:43474"/>
        <dbReference type="ChEBI" id="CHEBI:58533"/>
        <dbReference type="EC" id="2.4.2.28"/>
    </reaction>
    <physiologicalReaction direction="left-to-right" evidence="9">
        <dbReference type="Rhea" id="RHEA:11853"/>
    </physiologicalReaction>
</comment>
<evidence type="ECO:0000256" key="8">
    <source>
        <dbReference type="ARBA" id="ARBA00048968"/>
    </source>
</evidence>
<keyword evidence="6" id="KW-0862">Zinc</keyword>
<evidence type="ECO:0000256" key="1">
    <source>
        <dbReference type="ARBA" id="ARBA00000553"/>
    </source>
</evidence>
<organism evidence="11 12">
    <name type="scientific">Shewanella fodinae</name>
    <dbReference type="NCBI Taxonomy" id="552357"/>
    <lineage>
        <taxon>Bacteria</taxon>
        <taxon>Pseudomonadati</taxon>
        <taxon>Pseudomonadota</taxon>
        <taxon>Gammaproteobacteria</taxon>
        <taxon>Alteromonadales</taxon>
        <taxon>Shewanellaceae</taxon>
        <taxon>Shewanella</taxon>
    </lineage>
</organism>
<dbReference type="GO" id="GO:0016787">
    <property type="term" value="F:hydrolase activity"/>
    <property type="evidence" value="ECO:0007669"/>
    <property type="project" value="UniProtKB-KW"/>
</dbReference>
<sequence>MILAHHWPLPPNIRIAMTDRQDGVSLPPFDSLNLGMHVGDDPAAVKHNRHLLQQQLQLPSEPAWLEQVHGTHVVHLGQDDNRTADGSYADTARQVAVVMTADCLPVLLCDRDGTQVAALHAGWRGLNAGVLEAGIAHFRQGSQLQAYLGAAIGPQAFEVGAEVREAFIASTPGAASCFTPHGDKFLASLEALATLRLRAAGVSLIYAASACTYSQPQRFFSYRRERDTGRMASLIWREF</sequence>
<evidence type="ECO:0000313" key="12">
    <source>
        <dbReference type="Proteomes" id="UP000294832"/>
    </source>
</evidence>
<dbReference type="SUPFAM" id="SSF64438">
    <property type="entry name" value="CNF1/YfiH-like putative cysteine hydrolases"/>
    <property type="match status" value="1"/>
</dbReference>
<dbReference type="CDD" id="cd16833">
    <property type="entry name" value="YfiH"/>
    <property type="match status" value="1"/>
</dbReference>
<evidence type="ECO:0000313" key="11">
    <source>
        <dbReference type="EMBL" id="TCN82616.1"/>
    </source>
</evidence>
<evidence type="ECO:0000256" key="10">
    <source>
        <dbReference type="RuleBase" id="RU361274"/>
    </source>
</evidence>
<comment type="catalytic activity">
    <reaction evidence="8">
        <text>adenosine + phosphate = alpha-D-ribose 1-phosphate + adenine</text>
        <dbReference type="Rhea" id="RHEA:27642"/>
        <dbReference type="ChEBI" id="CHEBI:16335"/>
        <dbReference type="ChEBI" id="CHEBI:16708"/>
        <dbReference type="ChEBI" id="CHEBI:43474"/>
        <dbReference type="ChEBI" id="CHEBI:57720"/>
        <dbReference type="EC" id="2.4.2.1"/>
    </reaction>
    <physiologicalReaction direction="left-to-right" evidence="8">
        <dbReference type="Rhea" id="RHEA:27643"/>
    </physiologicalReaction>
</comment>
<dbReference type="GO" id="GO:0005507">
    <property type="term" value="F:copper ion binding"/>
    <property type="evidence" value="ECO:0007669"/>
    <property type="project" value="TreeGrafter"/>
</dbReference>
<dbReference type="Pfam" id="PF02578">
    <property type="entry name" value="Cu-oxidase_4"/>
    <property type="match status" value="1"/>
</dbReference>
<comment type="catalytic activity">
    <reaction evidence="7">
        <text>adenosine + H2O + H(+) = inosine + NH4(+)</text>
        <dbReference type="Rhea" id="RHEA:24408"/>
        <dbReference type="ChEBI" id="CHEBI:15377"/>
        <dbReference type="ChEBI" id="CHEBI:15378"/>
        <dbReference type="ChEBI" id="CHEBI:16335"/>
        <dbReference type="ChEBI" id="CHEBI:17596"/>
        <dbReference type="ChEBI" id="CHEBI:28938"/>
        <dbReference type="EC" id="3.5.4.4"/>
    </reaction>
    <physiologicalReaction direction="left-to-right" evidence="7">
        <dbReference type="Rhea" id="RHEA:24409"/>
    </physiologicalReaction>
</comment>
<keyword evidence="12" id="KW-1185">Reference proteome</keyword>
<keyword evidence="4" id="KW-0479">Metal-binding</keyword>
<dbReference type="GO" id="GO:0017061">
    <property type="term" value="F:S-methyl-5-thioadenosine phosphorylase activity"/>
    <property type="evidence" value="ECO:0007669"/>
    <property type="project" value="UniProtKB-EC"/>
</dbReference>
<dbReference type="EMBL" id="SLWF01000018">
    <property type="protein sequence ID" value="TCN82616.1"/>
    <property type="molecule type" value="Genomic_DNA"/>
</dbReference>
<gene>
    <name evidence="11" type="ORF">EDC91_11888</name>
</gene>